<sequence length="48" mass="5197">MAGKTRFIKSVVAGSKSDAPAMPWERGARRKAFIAKRKVQAVPLKNAA</sequence>
<organism evidence="1 2">
    <name type="scientific">Shimia thalassica</name>
    <dbReference type="NCBI Taxonomy" id="1715693"/>
    <lineage>
        <taxon>Bacteria</taxon>
        <taxon>Pseudomonadati</taxon>
        <taxon>Pseudomonadota</taxon>
        <taxon>Alphaproteobacteria</taxon>
        <taxon>Rhodobacterales</taxon>
        <taxon>Roseobacteraceae</taxon>
    </lineage>
</organism>
<evidence type="ECO:0000313" key="1">
    <source>
        <dbReference type="EMBL" id="CUJ85876.1"/>
    </source>
</evidence>
<keyword evidence="2" id="KW-1185">Reference proteome</keyword>
<gene>
    <name evidence="1" type="ORF">PH7735_00550</name>
</gene>
<dbReference type="Proteomes" id="UP000051870">
    <property type="component" value="Unassembled WGS sequence"/>
</dbReference>
<dbReference type="EMBL" id="CYTW01000001">
    <property type="protein sequence ID" value="CUJ85876.1"/>
    <property type="molecule type" value="Genomic_DNA"/>
</dbReference>
<evidence type="ECO:0000313" key="2">
    <source>
        <dbReference type="Proteomes" id="UP000051870"/>
    </source>
</evidence>
<dbReference type="GeneID" id="83883121"/>
<dbReference type="STRING" id="1715693.PH7735_00550"/>
<protein>
    <submittedName>
        <fullName evidence="1">Uncharacterized protein</fullName>
    </submittedName>
</protein>
<name>A0A0P1I297_9RHOB</name>
<dbReference type="RefSeq" id="WP_199534963.1">
    <property type="nucleotide sequence ID" value="NZ_CANLZE010000001.1"/>
</dbReference>
<proteinExistence type="predicted"/>
<dbReference type="AlphaFoldDB" id="A0A0P1I297"/>
<reference evidence="2" key="1">
    <citation type="submission" date="2015-09" db="EMBL/GenBank/DDBJ databases">
        <authorList>
            <person name="Rodrigo-Torres Lidia"/>
            <person name="Arahal R.David."/>
        </authorList>
    </citation>
    <scope>NUCLEOTIDE SEQUENCE [LARGE SCALE GENOMIC DNA]</scope>
    <source>
        <strain evidence="2">CECT 7735</strain>
    </source>
</reference>
<accession>A0A0P1I297</accession>